<sequence length="594" mass="64666">EFVPHPSPSGSLMHEIQRLVATPGSGSDIAAAGAAESSNQQPAQQHHQQQHQQQLLAQHHRYYSGDWKAPRAVNHVECDSCGADGDLLCCDRCPASFHPECLNPPLEKEAAPTHDWYCHECSLRLLNAGDSSNKADSESLDSPGGCLLALATAVQAANPREFAPPVACGADATGGLLIQGLAERTNCGAARTIELELGAFVPQPVRRCYVCGGNCRRAPLLPCDYCSLCYHLDCLDPPLTVPPSRWDLWICPAHPEHLIDRFLLSSSRLSERAQLWNRLAKKPVSVQEVLHNFCSKRRLWRRLQQRRFSGRLRRRQLPPPAAATTVPAAIKAAYRCPASPPTPPRSPPRASSAKPPTAKATTTGQRTELERCAAAALEQLQSGKQQVPSAPGQTPCFAYLVRYYDSSDTTSSMSVYRLTNQVVSVGLLDSNILSLASLWSIDCSLIDPEQHAVICCSTDDDDNSSFELLNYSQYGTVVDGVVYGVDADASRSSREPVLSHLVQTVDDFLNRNDDDSDSLNSSLSDSEAKPDVKQSLIKSTSPQPLSPSTRRMLRCRCGFEPLEAPAGWEGSAVLRHGSVIRMGCLSMLFVLPLG</sequence>
<evidence type="ECO:0000256" key="1">
    <source>
        <dbReference type="ARBA" id="ARBA00022723"/>
    </source>
</evidence>
<dbReference type="InterPro" id="IPR042163">
    <property type="entry name" value="PHF12"/>
</dbReference>
<dbReference type="SUPFAM" id="SSF57903">
    <property type="entry name" value="FYVE/PHD zinc finger"/>
    <property type="match status" value="2"/>
</dbReference>
<accession>A0A267GK86</accession>
<dbReference type="Pfam" id="PF00628">
    <property type="entry name" value="PHD"/>
    <property type="match status" value="2"/>
</dbReference>
<dbReference type="EMBL" id="NIVC01000303">
    <property type="protein sequence ID" value="PAA85827.1"/>
    <property type="molecule type" value="Genomic_DNA"/>
</dbReference>
<comment type="caution">
    <text evidence="7">The sequence shown here is derived from an EMBL/GenBank/DDBJ whole genome shotgun (WGS) entry which is preliminary data.</text>
</comment>
<dbReference type="AlphaFoldDB" id="A0A267GK86"/>
<proteinExistence type="predicted"/>
<dbReference type="STRING" id="282301.A0A267GK86"/>
<dbReference type="CDD" id="cd15534">
    <property type="entry name" value="PHD2_PHF12_Rco1"/>
    <property type="match status" value="1"/>
</dbReference>
<feature type="compositionally biased region" description="Pro residues" evidence="5">
    <location>
        <begin position="338"/>
        <end position="347"/>
    </location>
</feature>
<feature type="non-terminal residue" evidence="7">
    <location>
        <position position="1"/>
    </location>
</feature>
<evidence type="ECO:0000256" key="2">
    <source>
        <dbReference type="ARBA" id="ARBA00022771"/>
    </source>
</evidence>
<dbReference type="InterPro" id="IPR019787">
    <property type="entry name" value="Znf_PHD-finger"/>
</dbReference>
<feature type="compositionally biased region" description="Polar residues" evidence="5">
    <location>
        <begin position="536"/>
        <end position="549"/>
    </location>
</feature>
<dbReference type="Proteomes" id="UP000215902">
    <property type="component" value="Unassembled WGS sequence"/>
</dbReference>
<evidence type="ECO:0000313" key="8">
    <source>
        <dbReference type="Proteomes" id="UP000215902"/>
    </source>
</evidence>
<keyword evidence="8" id="KW-1185">Reference proteome</keyword>
<dbReference type="GO" id="GO:0000122">
    <property type="term" value="P:negative regulation of transcription by RNA polymerase II"/>
    <property type="evidence" value="ECO:0007669"/>
    <property type="project" value="TreeGrafter"/>
</dbReference>
<dbReference type="PROSITE" id="PS50016">
    <property type="entry name" value="ZF_PHD_2"/>
    <property type="match status" value="1"/>
</dbReference>
<dbReference type="InterPro" id="IPR001965">
    <property type="entry name" value="Znf_PHD"/>
</dbReference>
<evidence type="ECO:0000256" key="5">
    <source>
        <dbReference type="SAM" id="MobiDB-lite"/>
    </source>
</evidence>
<dbReference type="GO" id="GO:0008270">
    <property type="term" value="F:zinc ion binding"/>
    <property type="evidence" value="ECO:0007669"/>
    <property type="project" value="UniProtKB-KW"/>
</dbReference>
<evidence type="ECO:0000256" key="3">
    <source>
        <dbReference type="ARBA" id="ARBA00022833"/>
    </source>
</evidence>
<evidence type="ECO:0000259" key="6">
    <source>
        <dbReference type="PROSITE" id="PS50016"/>
    </source>
</evidence>
<dbReference type="PANTHER" id="PTHR46309">
    <property type="entry name" value="PHD FINGER PROTEIN 12"/>
    <property type="match status" value="1"/>
</dbReference>
<feature type="region of interest" description="Disordered" evidence="5">
    <location>
        <begin position="515"/>
        <end position="549"/>
    </location>
</feature>
<organism evidence="7 8">
    <name type="scientific">Macrostomum lignano</name>
    <dbReference type="NCBI Taxonomy" id="282301"/>
    <lineage>
        <taxon>Eukaryota</taxon>
        <taxon>Metazoa</taxon>
        <taxon>Spiralia</taxon>
        <taxon>Lophotrochozoa</taxon>
        <taxon>Platyhelminthes</taxon>
        <taxon>Rhabditophora</taxon>
        <taxon>Macrostomorpha</taxon>
        <taxon>Macrostomida</taxon>
        <taxon>Macrostomidae</taxon>
        <taxon>Macrostomum</taxon>
    </lineage>
</organism>
<feature type="region of interest" description="Disordered" evidence="5">
    <location>
        <begin position="25"/>
        <end position="57"/>
    </location>
</feature>
<dbReference type="InterPro" id="IPR019786">
    <property type="entry name" value="Zinc_finger_PHD-type_CS"/>
</dbReference>
<dbReference type="Gene3D" id="2.30.30.1150">
    <property type="match status" value="1"/>
</dbReference>
<feature type="region of interest" description="Disordered" evidence="5">
    <location>
        <begin position="335"/>
        <end position="365"/>
    </location>
</feature>
<feature type="domain" description="PHD-type" evidence="6">
    <location>
        <begin position="75"/>
        <end position="124"/>
    </location>
</feature>
<reference evidence="7 8" key="1">
    <citation type="submission" date="2017-06" db="EMBL/GenBank/DDBJ databases">
        <title>A platform for efficient transgenesis in Macrostomum lignano, a flatworm model organism for stem cell research.</title>
        <authorList>
            <person name="Berezikov E."/>
        </authorList>
    </citation>
    <scope>NUCLEOTIDE SEQUENCE [LARGE SCALE GENOMIC DNA]</scope>
    <source>
        <strain evidence="7">DV1</strain>
        <tissue evidence="7">Whole organism</tissue>
    </source>
</reference>
<protein>
    <recommendedName>
        <fullName evidence="6">PHD-type domain-containing protein</fullName>
    </recommendedName>
</protein>
<evidence type="ECO:0000256" key="4">
    <source>
        <dbReference type="PROSITE-ProRule" id="PRU00146"/>
    </source>
</evidence>
<dbReference type="Gene3D" id="3.30.40.10">
    <property type="entry name" value="Zinc/RING finger domain, C3HC4 (zinc finger)"/>
    <property type="match status" value="1"/>
</dbReference>
<keyword evidence="3" id="KW-0862">Zinc</keyword>
<dbReference type="GO" id="GO:0070822">
    <property type="term" value="C:Sin3-type complex"/>
    <property type="evidence" value="ECO:0007669"/>
    <property type="project" value="TreeGrafter"/>
</dbReference>
<gene>
    <name evidence="7" type="ORF">BOX15_Mlig009312g2</name>
</gene>
<keyword evidence="1" id="KW-0479">Metal-binding</keyword>
<name>A0A267GK86_9PLAT</name>
<dbReference type="PANTHER" id="PTHR46309:SF1">
    <property type="entry name" value="PHD FINGER PROTEIN 12"/>
    <property type="match status" value="1"/>
</dbReference>
<evidence type="ECO:0000313" key="7">
    <source>
        <dbReference type="EMBL" id="PAA85827.1"/>
    </source>
</evidence>
<dbReference type="PROSITE" id="PS01359">
    <property type="entry name" value="ZF_PHD_1"/>
    <property type="match status" value="1"/>
</dbReference>
<dbReference type="InterPro" id="IPR011011">
    <property type="entry name" value="Znf_FYVE_PHD"/>
</dbReference>
<keyword evidence="2 4" id="KW-0863">Zinc-finger</keyword>
<dbReference type="SMART" id="SM00249">
    <property type="entry name" value="PHD"/>
    <property type="match status" value="2"/>
</dbReference>
<dbReference type="GO" id="GO:0003714">
    <property type="term" value="F:transcription corepressor activity"/>
    <property type="evidence" value="ECO:0007669"/>
    <property type="project" value="InterPro"/>
</dbReference>
<feature type="compositionally biased region" description="Low complexity" evidence="5">
    <location>
        <begin position="348"/>
        <end position="363"/>
    </location>
</feature>
<dbReference type="InterPro" id="IPR013083">
    <property type="entry name" value="Znf_RING/FYVE/PHD"/>
</dbReference>
<dbReference type="OrthoDB" id="1919692at2759"/>